<evidence type="ECO:0000313" key="3">
    <source>
        <dbReference type="Proteomes" id="UP000297245"/>
    </source>
</evidence>
<accession>A0A4S8L3C3</accession>
<protein>
    <submittedName>
        <fullName evidence="2">Uncharacterized protein</fullName>
    </submittedName>
</protein>
<dbReference type="Proteomes" id="UP000297245">
    <property type="component" value="Unassembled WGS sequence"/>
</dbReference>
<evidence type="ECO:0000256" key="1">
    <source>
        <dbReference type="SAM" id="MobiDB-lite"/>
    </source>
</evidence>
<dbReference type="EMBL" id="ML179705">
    <property type="protein sequence ID" value="THU82831.1"/>
    <property type="molecule type" value="Genomic_DNA"/>
</dbReference>
<proteinExistence type="predicted"/>
<gene>
    <name evidence="2" type="ORF">K435DRAFT_441150</name>
</gene>
<evidence type="ECO:0000313" key="2">
    <source>
        <dbReference type="EMBL" id="THU82831.1"/>
    </source>
</evidence>
<feature type="region of interest" description="Disordered" evidence="1">
    <location>
        <begin position="1"/>
        <end position="43"/>
    </location>
</feature>
<reference evidence="2 3" key="1">
    <citation type="journal article" date="2019" name="Nat. Ecol. Evol.">
        <title>Megaphylogeny resolves global patterns of mushroom evolution.</title>
        <authorList>
            <person name="Varga T."/>
            <person name="Krizsan K."/>
            <person name="Foldi C."/>
            <person name="Dima B."/>
            <person name="Sanchez-Garcia M."/>
            <person name="Sanchez-Ramirez S."/>
            <person name="Szollosi G.J."/>
            <person name="Szarkandi J.G."/>
            <person name="Papp V."/>
            <person name="Albert L."/>
            <person name="Andreopoulos W."/>
            <person name="Angelini C."/>
            <person name="Antonin V."/>
            <person name="Barry K.W."/>
            <person name="Bougher N.L."/>
            <person name="Buchanan P."/>
            <person name="Buyck B."/>
            <person name="Bense V."/>
            <person name="Catcheside P."/>
            <person name="Chovatia M."/>
            <person name="Cooper J."/>
            <person name="Damon W."/>
            <person name="Desjardin D."/>
            <person name="Finy P."/>
            <person name="Geml J."/>
            <person name="Haridas S."/>
            <person name="Hughes K."/>
            <person name="Justo A."/>
            <person name="Karasinski D."/>
            <person name="Kautmanova I."/>
            <person name="Kiss B."/>
            <person name="Kocsube S."/>
            <person name="Kotiranta H."/>
            <person name="LaButti K.M."/>
            <person name="Lechner B.E."/>
            <person name="Liimatainen K."/>
            <person name="Lipzen A."/>
            <person name="Lukacs Z."/>
            <person name="Mihaltcheva S."/>
            <person name="Morgado L.N."/>
            <person name="Niskanen T."/>
            <person name="Noordeloos M.E."/>
            <person name="Ohm R.A."/>
            <person name="Ortiz-Santana B."/>
            <person name="Ovrebo C."/>
            <person name="Racz N."/>
            <person name="Riley R."/>
            <person name="Savchenko A."/>
            <person name="Shiryaev A."/>
            <person name="Soop K."/>
            <person name="Spirin V."/>
            <person name="Szebenyi C."/>
            <person name="Tomsovsky M."/>
            <person name="Tulloss R.E."/>
            <person name="Uehling J."/>
            <person name="Grigoriev I.V."/>
            <person name="Vagvolgyi C."/>
            <person name="Papp T."/>
            <person name="Martin F.M."/>
            <person name="Miettinen O."/>
            <person name="Hibbett D.S."/>
            <person name="Nagy L.G."/>
        </authorList>
    </citation>
    <scope>NUCLEOTIDE SEQUENCE [LARGE SCALE GENOMIC DNA]</scope>
    <source>
        <strain evidence="2 3">CBS 962.96</strain>
    </source>
</reference>
<dbReference type="AlphaFoldDB" id="A0A4S8L3C3"/>
<organism evidence="2 3">
    <name type="scientific">Dendrothele bispora (strain CBS 962.96)</name>
    <dbReference type="NCBI Taxonomy" id="1314807"/>
    <lineage>
        <taxon>Eukaryota</taxon>
        <taxon>Fungi</taxon>
        <taxon>Dikarya</taxon>
        <taxon>Basidiomycota</taxon>
        <taxon>Agaricomycotina</taxon>
        <taxon>Agaricomycetes</taxon>
        <taxon>Agaricomycetidae</taxon>
        <taxon>Agaricales</taxon>
        <taxon>Agaricales incertae sedis</taxon>
        <taxon>Dendrothele</taxon>
    </lineage>
</organism>
<keyword evidence="3" id="KW-1185">Reference proteome</keyword>
<name>A0A4S8L3C3_DENBC</name>
<sequence length="307" mass="34550">MLPTPTEEYMSSTTDIGAEPTGENREQQEQPMENQSEEVAQDSTLGMPEEQGIFNNAYSMRYGRSGITQGGDGRGTPLRGWENAHDMSFTDTTVTIAGEIVDDTTHSLNPPGTTTSTPMQHFSRAHYIDFEGVEMDFIGGRRVRRQPTSVPQNMANSGPQSAMLNQTFPGVHYGFPHPGSAHLNSMPFGNYSQGVTDYPVMSSQTQVTYRQTEHFSSPLAPTHLYDRQNQALPSMRDHTYPTESYVHYSEQRMMGYSQASQYPLPQEQADSRNIGTYTSMVPQNTDYTMREDNPENTFSQRSYARRF</sequence>